<evidence type="ECO:0000256" key="1">
    <source>
        <dbReference type="ARBA" id="ARBA00005862"/>
    </source>
</evidence>
<dbReference type="Gene3D" id="1.25.40.80">
    <property type="match status" value="1"/>
</dbReference>
<dbReference type="PANTHER" id="PTHR11455:SF9">
    <property type="entry name" value="CRYPTOCHROME CIRCADIAN CLOCK 5 ISOFORM X1"/>
    <property type="match status" value="1"/>
</dbReference>
<dbReference type="GO" id="GO:0071949">
    <property type="term" value="F:FAD binding"/>
    <property type="evidence" value="ECO:0007669"/>
    <property type="project" value="TreeGrafter"/>
</dbReference>
<dbReference type="InterPro" id="IPR036134">
    <property type="entry name" value="Crypto/Photolyase_FAD-like_sf"/>
</dbReference>
<reference evidence="6 7" key="1">
    <citation type="submission" date="2017-12" db="EMBL/GenBank/DDBJ databases">
        <title>Comparative genomics yields insights into virulence evolution of Verticillium dahliae.</title>
        <authorList>
            <person name="Fan R."/>
            <person name="Armitage A.D."/>
            <person name="Cascant-Lopez E."/>
            <person name="Sobczyk M."/>
            <person name="Cockerton H.M."/>
            <person name="Harrison R.J."/>
        </authorList>
    </citation>
    <scope>NUCLEOTIDE SEQUENCE [LARGE SCALE GENOMIC DNA]</scope>
    <source>
        <strain evidence="6 7">12008</strain>
    </source>
</reference>
<gene>
    <name evidence="6" type="ORF">BJF96_g9958</name>
</gene>
<feature type="binding site" evidence="4">
    <location>
        <begin position="25"/>
        <end position="29"/>
    </location>
    <ligand>
        <name>FAD</name>
        <dbReference type="ChEBI" id="CHEBI:57692"/>
    </ligand>
</feature>
<evidence type="ECO:0000313" key="7">
    <source>
        <dbReference type="Proteomes" id="UP000236305"/>
    </source>
</evidence>
<organism evidence="6 7">
    <name type="scientific">Verticillium dahliae</name>
    <name type="common">Verticillium wilt</name>
    <dbReference type="NCBI Taxonomy" id="27337"/>
    <lineage>
        <taxon>Eukaryota</taxon>
        <taxon>Fungi</taxon>
        <taxon>Dikarya</taxon>
        <taxon>Ascomycota</taxon>
        <taxon>Pezizomycotina</taxon>
        <taxon>Sordariomycetes</taxon>
        <taxon>Hypocreomycetidae</taxon>
        <taxon>Glomerellales</taxon>
        <taxon>Plectosphaerellaceae</taxon>
        <taxon>Verticillium</taxon>
    </lineage>
</organism>
<proteinExistence type="inferred from homology"/>
<evidence type="ECO:0000313" key="6">
    <source>
        <dbReference type="EMBL" id="PNH26767.1"/>
    </source>
</evidence>
<dbReference type="InterPro" id="IPR005101">
    <property type="entry name" value="Cryptochr/Photolyase_FAD-bd"/>
</dbReference>
<dbReference type="AlphaFoldDB" id="A0AA45AH23"/>
<comment type="similarity">
    <text evidence="1">Belongs to the DNA photolyase class-1 family.</text>
</comment>
<dbReference type="GO" id="GO:0043153">
    <property type="term" value="P:entrainment of circadian clock by photoperiod"/>
    <property type="evidence" value="ECO:0007669"/>
    <property type="project" value="TreeGrafter"/>
</dbReference>
<dbReference type="GO" id="GO:0005737">
    <property type="term" value="C:cytoplasm"/>
    <property type="evidence" value="ECO:0007669"/>
    <property type="project" value="TreeGrafter"/>
</dbReference>
<keyword evidence="2 4" id="KW-0285">Flavoprotein</keyword>
<protein>
    <recommendedName>
        <fullName evidence="5">Cryptochrome/DNA photolyase FAD-binding domain-containing protein</fullName>
    </recommendedName>
</protein>
<dbReference type="GO" id="GO:0003904">
    <property type="term" value="F:deoxyribodipyrimidine photo-lyase activity"/>
    <property type="evidence" value="ECO:0007669"/>
    <property type="project" value="TreeGrafter"/>
</dbReference>
<feature type="domain" description="Cryptochrome/DNA photolyase FAD-binding" evidence="5">
    <location>
        <begin position="66"/>
        <end position="149"/>
    </location>
</feature>
<dbReference type="PANTHER" id="PTHR11455">
    <property type="entry name" value="CRYPTOCHROME"/>
    <property type="match status" value="1"/>
</dbReference>
<dbReference type="InterPro" id="IPR002081">
    <property type="entry name" value="Cryptochrome/DNA_photolyase_1"/>
</dbReference>
<evidence type="ECO:0000259" key="5">
    <source>
        <dbReference type="Pfam" id="PF03441"/>
    </source>
</evidence>
<comment type="caution">
    <text evidence="6">The sequence shown here is derived from an EMBL/GenBank/DDBJ whole genome shotgun (WGS) entry which is preliminary data.</text>
</comment>
<keyword evidence="3 4" id="KW-0274">FAD</keyword>
<sequence length="164" mass="18469">MKDVKYAATFRKPQTSPAAFEPQSTTLLSPHMHFGSLSVREFYWQAVDAVKAFGKGASGPPESLTGQLLFRDMYFAAQAALGYKFEQTRGNAYCRFIPWHLPSKVNTATGLITGEYHVDSEEADLWFRRWKAGQTGFPWIDALMRQLARRAGSTISAGIRWRVS</sequence>
<comment type="cofactor">
    <cofactor evidence="4">
        <name>FAD</name>
        <dbReference type="ChEBI" id="CHEBI:57692"/>
    </cofactor>
    <text evidence="4">Binds 1 FAD per subunit.</text>
</comment>
<dbReference type="GO" id="GO:0003677">
    <property type="term" value="F:DNA binding"/>
    <property type="evidence" value="ECO:0007669"/>
    <property type="project" value="TreeGrafter"/>
</dbReference>
<name>A0AA45AH23_VERDA</name>
<dbReference type="Proteomes" id="UP000236305">
    <property type="component" value="Unassembled WGS sequence"/>
</dbReference>
<evidence type="ECO:0000256" key="4">
    <source>
        <dbReference type="PIRSR" id="PIRSR602081-1"/>
    </source>
</evidence>
<dbReference type="GO" id="GO:0032922">
    <property type="term" value="P:circadian regulation of gene expression"/>
    <property type="evidence" value="ECO:0007669"/>
    <property type="project" value="TreeGrafter"/>
</dbReference>
<dbReference type="EMBL" id="MPSH01000057">
    <property type="protein sequence ID" value="PNH26767.1"/>
    <property type="molecule type" value="Genomic_DNA"/>
</dbReference>
<evidence type="ECO:0000256" key="3">
    <source>
        <dbReference type="ARBA" id="ARBA00022827"/>
    </source>
</evidence>
<dbReference type="SUPFAM" id="SSF48173">
    <property type="entry name" value="Cryptochrome/photolyase FAD-binding domain"/>
    <property type="match status" value="1"/>
</dbReference>
<dbReference type="GO" id="GO:0005634">
    <property type="term" value="C:nucleus"/>
    <property type="evidence" value="ECO:0007669"/>
    <property type="project" value="TreeGrafter"/>
</dbReference>
<evidence type="ECO:0000256" key="2">
    <source>
        <dbReference type="ARBA" id="ARBA00022630"/>
    </source>
</evidence>
<accession>A0AA45AH23</accession>
<dbReference type="Pfam" id="PF03441">
    <property type="entry name" value="FAD_binding_7"/>
    <property type="match status" value="1"/>
</dbReference>
<dbReference type="Gene3D" id="1.10.579.10">
    <property type="entry name" value="DNA Cyclobutane Dipyrimidine Photolyase, subunit A, domain 3"/>
    <property type="match status" value="1"/>
</dbReference>